<feature type="non-terminal residue" evidence="6">
    <location>
        <position position="1"/>
    </location>
</feature>
<evidence type="ECO:0008006" key="8">
    <source>
        <dbReference type="Google" id="ProtNLM"/>
    </source>
</evidence>
<dbReference type="InterPro" id="IPR029063">
    <property type="entry name" value="SAM-dependent_MTases_sf"/>
</dbReference>
<evidence type="ECO:0000313" key="7">
    <source>
        <dbReference type="Proteomes" id="UP001189429"/>
    </source>
</evidence>
<name>A0ABN9WCX4_9DINO</name>
<feature type="compositionally biased region" description="Low complexity" evidence="4">
    <location>
        <begin position="152"/>
        <end position="163"/>
    </location>
</feature>
<organism evidence="6 7">
    <name type="scientific">Prorocentrum cordatum</name>
    <dbReference type="NCBI Taxonomy" id="2364126"/>
    <lineage>
        <taxon>Eukaryota</taxon>
        <taxon>Sar</taxon>
        <taxon>Alveolata</taxon>
        <taxon>Dinophyceae</taxon>
        <taxon>Prorocentrales</taxon>
        <taxon>Prorocentraceae</taxon>
        <taxon>Prorocentrum</taxon>
    </lineage>
</organism>
<reference evidence="6" key="1">
    <citation type="submission" date="2023-10" db="EMBL/GenBank/DDBJ databases">
        <authorList>
            <person name="Chen Y."/>
            <person name="Shah S."/>
            <person name="Dougan E. K."/>
            <person name="Thang M."/>
            <person name="Chan C."/>
        </authorList>
    </citation>
    <scope>NUCLEOTIDE SEQUENCE [LARGE SCALE GENOMIC DNA]</scope>
</reference>
<dbReference type="SUPFAM" id="SSF53335">
    <property type="entry name" value="S-adenosyl-L-methionine-dependent methyltransferases"/>
    <property type="match status" value="1"/>
</dbReference>
<feature type="compositionally biased region" description="Low complexity" evidence="4">
    <location>
        <begin position="208"/>
        <end position="218"/>
    </location>
</feature>
<dbReference type="InterPro" id="IPR001525">
    <property type="entry name" value="C5_MeTfrase"/>
</dbReference>
<evidence type="ECO:0000256" key="4">
    <source>
        <dbReference type="SAM" id="MobiDB-lite"/>
    </source>
</evidence>
<evidence type="ECO:0000313" key="6">
    <source>
        <dbReference type="EMBL" id="CAK0882939.1"/>
    </source>
</evidence>
<keyword evidence="2" id="KW-0808">Transferase</keyword>
<feature type="signal peptide" evidence="5">
    <location>
        <begin position="1"/>
        <end position="17"/>
    </location>
</feature>
<sequence length="252" mass="26393">LPLLLLVVVVGNKPTSGGLAALHPPRLPRSALQPAGRAAQPTPGRQAAFRFAELFAGIGGFRLGLEACGGECVLAAEVGTWAREIYALNFGGPEARELAGDVRRLEPADLEPCDLLTAGFPCQPFTEQGGPPIFPRRVRPSARRVPRPPGDGVLARAAVAAGPAPGPAPHGPAAGERAGPATDRRVLGAPRQPGRCRGSLARPPSAQPRPGGRLGARAGRAERLRLRPLLACLRRWLRAAPAPPPPLHRRHP</sequence>
<gene>
    <name evidence="6" type="ORF">PCOR1329_LOCUS65300</name>
</gene>
<dbReference type="Pfam" id="PF00145">
    <property type="entry name" value="DNA_methylase"/>
    <property type="match status" value="1"/>
</dbReference>
<feature type="chain" id="PRO_5047160243" description="DNA (cytosine-5-)-methyltransferase" evidence="5">
    <location>
        <begin position="18"/>
        <end position="252"/>
    </location>
</feature>
<dbReference type="PANTHER" id="PTHR46098:SF1">
    <property type="entry name" value="TRNA (CYTOSINE(38)-C(5))-METHYLTRANSFERASE"/>
    <property type="match status" value="1"/>
</dbReference>
<proteinExistence type="predicted"/>
<keyword evidence="7" id="KW-1185">Reference proteome</keyword>
<evidence type="ECO:0000256" key="2">
    <source>
        <dbReference type="ARBA" id="ARBA00022679"/>
    </source>
</evidence>
<feature type="region of interest" description="Disordered" evidence="4">
    <location>
        <begin position="124"/>
        <end position="220"/>
    </location>
</feature>
<comment type="caution">
    <text evidence="6">The sequence shown here is derived from an EMBL/GenBank/DDBJ whole genome shotgun (WGS) entry which is preliminary data.</text>
</comment>
<protein>
    <recommendedName>
        <fullName evidence="8">DNA (cytosine-5-)-methyltransferase</fullName>
    </recommendedName>
</protein>
<dbReference type="InterPro" id="IPR050750">
    <property type="entry name" value="C5-MTase"/>
</dbReference>
<keyword evidence="3" id="KW-0949">S-adenosyl-L-methionine</keyword>
<keyword evidence="5" id="KW-0732">Signal</keyword>
<dbReference type="Proteomes" id="UP001189429">
    <property type="component" value="Unassembled WGS sequence"/>
</dbReference>
<feature type="compositionally biased region" description="Basic residues" evidence="4">
    <location>
        <begin position="136"/>
        <end position="146"/>
    </location>
</feature>
<feature type="compositionally biased region" description="Low complexity" evidence="4">
    <location>
        <begin position="171"/>
        <end position="181"/>
    </location>
</feature>
<dbReference type="EMBL" id="CAUYUJ010018356">
    <property type="protein sequence ID" value="CAK0882939.1"/>
    <property type="molecule type" value="Genomic_DNA"/>
</dbReference>
<dbReference type="Gene3D" id="3.40.50.150">
    <property type="entry name" value="Vaccinia Virus protein VP39"/>
    <property type="match status" value="1"/>
</dbReference>
<dbReference type="PANTHER" id="PTHR46098">
    <property type="entry name" value="TRNA (CYTOSINE(38)-C(5))-METHYLTRANSFERASE"/>
    <property type="match status" value="1"/>
</dbReference>
<keyword evidence="1" id="KW-0489">Methyltransferase</keyword>
<evidence type="ECO:0000256" key="5">
    <source>
        <dbReference type="SAM" id="SignalP"/>
    </source>
</evidence>
<evidence type="ECO:0000256" key="1">
    <source>
        <dbReference type="ARBA" id="ARBA00022603"/>
    </source>
</evidence>
<accession>A0ABN9WCX4</accession>
<evidence type="ECO:0000256" key="3">
    <source>
        <dbReference type="ARBA" id="ARBA00022691"/>
    </source>
</evidence>